<sequence>MYQTKVTDHLNLLTGEVHRTYSIMQNPKFTLAALRTKEPIVCRVRVVMSTGSANFRVARLCLSDQLKLESFSRTCLLWPSKAQLYLEVSCTIVLTAKLENIVSITQSRVPSELVGNSTKEQ</sequence>
<dbReference type="AlphaFoldDB" id="A0A9N9FQ96"/>
<reference evidence="1" key="1">
    <citation type="submission" date="2021-06" db="EMBL/GenBank/DDBJ databases">
        <authorList>
            <person name="Kallberg Y."/>
            <person name="Tangrot J."/>
            <person name="Rosling A."/>
        </authorList>
    </citation>
    <scope>NUCLEOTIDE SEQUENCE</scope>
    <source>
        <strain evidence="1">MT106</strain>
    </source>
</reference>
<organism evidence="1 2">
    <name type="scientific">Ambispora gerdemannii</name>
    <dbReference type="NCBI Taxonomy" id="144530"/>
    <lineage>
        <taxon>Eukaryota</taxon>
        <taxon>Fungi</taxon>
        <taxon>Fungi incertae sedis</taxon>
        <taxon>Mucoromycota</taxon>
        <taxon>Glomeromycotina</taxon>
        <taxon>Glomeromycetes</taxon>
        <taxon>Archaeosporales</taxon>
        <taxon>Ambisporaceae</taxon>
        <taxon>Ambispora</taxon>
    </lineage>
</organism>
<dbReference type="EMBL" id="CAJVPL010001043">
    <property type="protein sequence ID" value="CAG8548954.1"/>
    <property type="molecule type" value="Genomic_DNA"/>
</dbReference>
<evidence type="ECO:0000313" key="1">
    <source>
        <dbReference type="EMBL" id="CAG8548954.1"/>
    </source>
</evidence>
<accession>A0A9N9FQ96</accession>
<name>A0A9N9FQ96_9GLOM</name>
<keyword evidence="2" id="KW-1185">Reference proteome</keyword>
<protein>
    <submittedName>
        <fullName evidence="1">4307_t:CDS:1</fullName>
    </submittedName>
</protein>
<dbReference type="Proteomes" id="UP000789831">
    <property type="component" value="Unassembled WGS sequence"/>
</dbReference>
<proteinExistence type="predicted"/>
<gene>
    <name evidence="1" type="ORF">AGERDE_LOCUS6566</name>
</gene>
<comment type="caution">
    <text evidence="1">The sequence shown here is derived from an EMBL/GenBank/DDBJ whole genome shotgun (WGS) entry which is preliminary data.</text>
</comment>
<evidence type="ECO:0000313" key="2">
    <source>
        <dbReference type="Proteomes" id="UP000789831"/>
    </source>
</evidence>